<dbReference type="InterPro" id="IPR012338">
    <property type="entry name" value="Beta-lactam/transpept-like"/>
</dbReference>
<dbReference type="Proteomes" id="UP000260644">
    <property type="component" value="Unassembled WGS sequence"/>
</dbReference>
<dbReference type="PRINTS" id="PR00118">
    <property type="entry name" value="BLACTAMASEA"/>
</dbReference>
<name>A0A3E1YG65_9BACT</name>
<keyword evidence="10" id="KW-1185">Reference proteome</keyword>
<comment type="similarity">
    <text evidence="2 6">Belongs to the class-A beta-lactamase family.</text>
</comment>
<dbReference type="Pfam" id="PF13354">
    <property type="entry name" value="Beta-lactamase2"/>
    <property type="match status" value="1"/>
</dbReference>
<evidence type="ECO:0000256" key="2">
    <source>
        <dbReference type="ARBA" id="ARBA00009009"/>
    </source>
</evidence>
<dbReference type="PANTHER" id="PTHR35333:SF3">
    <property type="entry name" value="BETA-LACTAMASE-TYPE TRANSPEPTIDASE FOLD CONTAINING PROTEIN"/>
    <property type="match status" value="1"/>
</dbReference>
<dbReference type="PROSITE" id="PS00146">
    <property type="entry name" value="BETA_LACTAMASE_A"/>
    <property type="match status" value="1"/>
</dbReference>
<dbReference type="InterPro" id="IPR045155">
    <property type="entry name" value="Beta-lactam_cat"/>
</dbReference>
<feature type="signal peptide" evidence="7">
    <location>
        <begin position="1"/>
        <end position="18"/>
    </location>
</feature>
<dbReference type="NCBIfam" id="NF012099">
    <property type="entry name" value="SubclassA2"/>
    <property type="match status" value="1"/>
</dbReference>
<evidence type="ECO:0000256" key="4">
    <source>
        <dbReference type="ARBA" id="ARBA00022801"/>
    </source>
</evidence>
<evidence type="ECO:0000313" key="9">
    <source>
        <dbReference type="EMBL" id="RFS26374.1"/>
    </source>
</evidence>
<evidence type="ECO:0000256" key="6">
    <source>
        <dbReference type="RuleBase" id="RU361140"/>
    </source>
</evidence>
<dbReference type="GO" id="GO:0008800">
    <property type="term" value="F:beta-lactamase activity"/>
    <property type="evidence" value="ECO:0007669"/>
    <property type="project" value="UniProtKB-UniRule"/>
</dbReference>
<dbReference type="InterPro" id="IPR000871">
    <property type="entry name" value="Beta-lactam_class-A"/>
</dbReference>
<dbReference type="Gene3D" id="3.40.710.10">
    <property type="entry name" value="DD-peptidase/beta-lactamase superfamily"/>
    <property type="match status" value="1"/>
</dbReference>
<feature type="domain" description="Beta-lactamase class A catalytic" evidence="8">
    <location>
        <begin position="49"/>
        <end position="268"/>
    </location>
</feature>
<feature type="chain" id="PRO_5017541241" description="Beta-lactamase" evidence="7">
    <location>
        <begin position="19"/>
        <end position="301"/>
    </location>
</feature>
<gene>
    <name evidence="9" type="primary">bla</name>
    <name evidence="9" type="ORF">DVR12_00875</name>
</gene>
<dbReference type="OrthoDB" id="9772863at2"/>
<dbReference type="SUPFAM" id="SSF56601">
    <property type="entry name" value="beta-lactamase/transpeptidase-like"/>
    <property type="match status" value="1"/>
</dbReference>
<sequence>MRRVVLLFILMLSSVVFAFAQQSSLKSDVQALIAKSKVSRVGVSVIGPEGNDILDLKSGERFPMLSVFKFHIGLYVLHLVDKKELTLNQLVHIDSSDLMKNTWSPLAKLYPNGNVDLPLEKILSYTISQSDNNGCDILLKLVGGPDSVQNYMKKLGVKDISIVATERDMHASWEAQYKNWTSPWAATHLLKAMDENRILSRSSTSVMLKFLMETAITDRLNGLLPKGTKVAHKTGTSGVSEAGLTPATNDIGIIELPNGQHYYIAVFVNDSWESDKKNARLIAEISKAVWDYLVKSKTRLK</sequence>
<evidence type="ECO:0000256" key="5">
    <source>
        <dbReference type="ARBA" id="ARBA00023251"/>
    </source>
</evidence>
<keyword evidence="5 6" id="KW-0046">Antibiotic resistance</keyword>
<comment type="caution">
    <text evidence="9">The sequence shown here is derived from an EMBL/GenBank/DDBJ whole genome shotgun (WGS) entry which is preliminary data.</text>
</comment>
<comment type="catalytic activity">
    <reaction evidence="1 6">
        <text>a beta-lactam + H2O = a substituted beta-amino acid</text>
        <dbReference type="Rhea" id="RHEA:20401"/>
        <dbReference type="ChEBI" id="CHEBI:15377"/>
        <dbReference type="ChEBI" id="CHEBI:35627"/>
        <dbReference type="ChEBI" id="CHEBI:140347"/>
        <dbReference type="EC" id="3.5.2.6"/>
    </reaction>
</comment>
<evidence type="ECO:0000256" key="3">
    <source>
        <dbReference type="ARBA" id="ARBA00012865"/>
    </source>
</evidence>
<dbReference type="EMBL" id="QPMM01000001">
    <property type="protein sequence ID" value="RFS26374.1"/>
    <property type="molecule type" value="Genomic_DNA"/>
</dbReference>
<dbReference type="RefSeq" id="WP_116973566.1">
    <property type="nucleotide sequence ID" value="NZ_QPMM01000001.1"/>
</dbReference>
<keyword evidence="7" id="KW-0732">Signal</keyword>
<dbReference type="EC" id="3.5.2.6" evidence="3 6"/>
<proteinExistence type="inferred from homology"/>
<accession>A0A3E1YG65</accession>
<dbReference type="AlphaFoldDB" id="A0A3E1YG65"/>
<dbReference type="InterPro" id="IPR023650">
    <property type="entry name" value="Beta-lactam_class-A_AS"/>
</dbReference>
<evidence type="ECO:0000256" key="7">
    <source>
        <dbReference type="SAM" id="SignalP"/>
    </source>
</evidence>
<organism evidence="9 10">
    <name type="scientific">Chitinophaga silvatica</name>
    <dbReference type="NCBI Taxonomy" id="2282649"/>
    <lineage>
        <taxon>Bacteria</taxon>
        <taxon>Pseudomonadati</taxon>
        <taxon>Bacteroidota</taxon>
        <taxon>Chitinophagia</taxon>
        <taxon>Chitinophagales</taxon>
        <taxon>Chitinophagaceae</taxon>
        <taxon>Chitinophaga</taxon>
    </lineage>
</organism>
<protein>
    <recommendedName>
        <fullName evidence="3 6">Beta-lactamase</fullName>
        <ecNumber evidence="3 6">3.5.2.6</ecNumber>
    </recommendedName>
</protein>
<reference evidence="9 10" key="1">
    <citation type="submission" date="2018-07" db="EMBL/GenBank/DDBJ databases">
        <title>Chitinophaga K2CV101002-2 sp. nov., isolated from a monsoon evergreen broad-leaved forest soil.</title>
        <authorList>
            <person name="Lv Y."/>
        </authorList>
    </citation>
    <scope>NUCLEOTIDE SEQUENCE [LARGE SCALE GENOMIC DNA]</scope>
    <source>
        <strain evidence="9 10">GDMCC 1.1288</strain>
    </source>
</reference>
<dbReference type="NCBIfam" id="NF033103">
    <property type="entry name" value="bla_class_A"/>
    <property type="match status" value="1"/>
</dbReference>
<evidence type="ECO:0000313" key="10">
    <source>
        <dbReference type="Proteomes" id="UP000260644"/>
    </source>
</evidence>
<dbReference type="GO" id="GO:0046677">
    <property type="term" value="P:response to antibiotic"/>
    <property type="evidence" value="ECO:0007669"/>
    <property type="project" value="UniProtKB-UniRule"/>
</dbReference>
<dbReference type="GO" id="GO:0030655">
    <property type="term" value="P:beta-lactam antibiotic catabolic process"/>
    <property type="evidence" value="ECO:0007669"/>
    <property type="project" value="InterPro"/>
</dbReference>
<dbReference type="PANTHER" id="PTHR35333">
    <property type="entry name" value="BETA-LACTAMASE"/>
    <property type="match status" value="1"/>
</dbReference>
<evidence type="ECO:0000256" key="1">
    <source>
        <dbReference type="ARBA" id="ARBA00001526"/>
    </source>
</evidence>
<keyword evidence="4 6" id="KW-0378">Hydrolase</keyword>
<evidence type="ECO:0000259" key="8">
    <source>
        <dbReference type="Pfam" id="PF13354"/>
    </source>
</evidence>